<comment type="similarity">
    <text evidence="2">Belongs to the peptidase C19 family.</text>
</comment>
<dbReference type="GO" id="GO:0005829">
    <property type="term" value="C:cytosol"/>
    <property type="evidence" value="ECO:0007669"/>
    <property type="project" value="TreeGrafter"/>
</dbReference>
<organism evidence="10">
    <name type="scientific">Aphanomyces invadans</name>
    <dbReference type="NCBI Taxonomy" id="157072"/>
    <lineage>
        <taxon>Eukaryota</taxon>
        <taxon>Sar</taxon>
        <taxon>Stramenopiles</taxon>
        <taxon>Oomycota</taxon>
        <taxon>Saprolegniomycetes</taxon>
        <taxon>Saprolegniales</taxon>
        <taxon>Verrucalvaceae</taxon>
        <taxon>Aphanomyces</taxon>
    </lineage>
</organism>
<dbReference type="Pfam" id="PF00443">
    <property type="entry name" value="UCH"/>
    <property type="match status" value="1"/>
</dbReference>
<evidence type="ECO:0000256" key="2">
    <source>
        <dbReference type="ARBA" id="ARBA00009085"/>
    </source>
</evidence>
<dbReference type="FunFam" id="3.90.70.10:FF:000022">
    <property type="entry name" value="Ubiquitin carboxyl-terminal hydrolase 24"/>
    <property type="match status" value="1"/>
</dbReference>
<keyword evidence="7" id="KW-0788">Thiol protease</keyword>
<dbReference type="InterPro" id="IPR050164">
    <property type="entry name" value="Peptidase_C19"/>
</dbReference>
<dbReference type="PROSITE" id="PS00973">
    <property type="entry name" value="USP_2"/>
    <property type="match status" value="1"/>
</dbReference>
<accession>A0A024U3V4</accession>
<dbReference type="GO" id="GO:0016579">
    <property type="term" value="P:protein deubiquitination"/>
    <property type="evidence" value="ECO:0007669"/>
    <property type="project" value="InterPro"/>
</dbReference>
<feature type="domain" description="USP" evidence="9">
    <location>
        <begin position="1342"/>
        <end position="1672"/>
    </location>
</feature>
<gene>
    <name evidence="10" type="ORF">H310_06726</name>
</gene>
<dbReference type="eggNOG" id="KOG1866">
    <property type="taxonomic scope" value="Eukaryota"/>
</dbReference>
<name>A0A024U3V4_9STRA</name>
<proteinExistence type="inferred from homology"/>
<sequence>MHADDFVALCHDIMDDMDTTCALIAQELSSVADPSDYLAAILEVVTSEAMQGEVLDRLVTDYMPHFVQVLLARPFEGDCAVPVNEFLQFALECAVQRLREGDPSMIPTIHRIFDHHRLFYKGRLPASPAADATQDYAASTSTQVHPDVLQNINFFGDQGGFHVLLCNIDVHMALDDLANTPISENNNNDDDNRQGNRMADSFSFDALVCALKAIAVAVDLFTDAFAIRFLDDLTTALCHYIRRTANSREYLHELDEVVVQLAARVDKSHEPPRRSSLVLVNEVRLEMALQGLRGRTLERRINGLSDLNNSLKQLANAPATAAWSPQHVVGWLETNMVLDDLLGEAIHPELVKRGATVYDFFARHRLLLPSHMSSLWAICIDSRRHAAILAAVHELFLDVMVHVSDQEHLIDYVFNLVGALTQLETHALATLNVLASSGHLSRVVPWLWSALKANKCMDDHNMEAALALLDELVVQDQALLSTLLVNCVQLLMRRTDEDGAVALRFLSQLSRLMSEGHAIELLPEHRHHMNVAFLVRLVDELAAYKQTPWTGAHHVDQIKRRLLALHSSWILVSSNEAGDGVTLTSTSLDALWDHCVLTHAASPDESSLFFQWVRLCDNLVPQSHGRMLLSLPLQMHLLSKFQLLHGPLVTQDAVECFHVLFGKVNVASGCLDTDCRVLCTSMQSLEGLPQLWHLAVHASDTTVAEETISKLVGYHLDVVASSQQAAKQTFVDTAIGFFLAAKAQGAATEGGTLQVNRCLDLLRFFLESCGDKAGSDEADLRVLPSPMKVASCSGSSLPQPQLSPAKLKRANLQWTPPVSPTQGPDLHDTDVSAVLMEYEPTAVQAASSANDRTASLQRMEIHRPARVHPLTSEQMAMAMKDGGGAPAPQTMAFGTVPATVVNHTRFFDALFSILDWPGDTSERAWELLCRLPSNRALLHHMVVLRDSRTSAVSWESLLDTSNIPRFLYGLRLVEALLKPLTTDATTLHHIPHRQWRERFVRLGGGQHLYKTYLQWTSAASSPDAIKPATGYAQTLHATCLALLCNTLRYFVTLEERALSTSESPYDVALAHSTLPAFVQQISLDGIAAHAITMARAAHHSASLVSTAVVLAATQLLFATVSADAMAKWADDAVAELVLDVTSRHVSIRGDLCAQLVAFVAPHAELHAKVTRITCELIVGATTLPNELPELLAALLTHDVSKPLKLWMQQSNFCQRYIAFVTSRPNTDSWATADRTLVAHLGVIKLLVEAKVCVEAHTVEALLDAFLFGDDTDCSDVLCKSAVARALSAEIVQLLSASTSVWQSSIAPRLNRFHDRVRDVLDALGRPWNLNPREEARDSATDAGLYNPGCICYMNALLQQLFHLPSFRDHILATPIDPATSHAAEEVAELQAVFVSLAHTSRRWHDPTAFCVSHRDLDGQPTDLRVQMDADEFLGMLLDRVESVVKKASPTATIGALGFGGQLVNQIITEHGHVSEREEPFVVLSLDVQHKHSVEASLASYVDGETLEGDNAYYCEQVQQKVRATKRVCLKTLPDTLVVHLKRFEFDYDTMEKVKLNDYVEFPTQLNMAPYTAESLQRGHSADEAWYTLKGVVVHSGTSDMGHYYSFIQDRDNSNEWWEFNDQVVRPFSVEQLRDECFGGDEVVEKWDPATRSYASVVQSKKRSAYMLVYDRISADERPQTTLPMSANAMALQCSVDAENRHFTRLLHAMDGGHLRFLLSLWPGTPIDHQPALLRAIMDLASLLPAVSGRSSPDQVGLDKRIDGAAASIATWFLQQATEDIMPHESAPVVIGDYSHRRTWLFDMTFLCQEPSTRSTFWNVALANVRHGVATGDADIVVTFLEHVISMFFQRDTMEITASCMSTVLSNAPLGAALQPVAAFLEAAIALDAPGAADIARFLVERCHILHHFAASFTVDDCPEEYMQPMARVATFPAEQRLLTRLVQVAPAPLVPSTDVESFLARLACIVSCGFEKLVAHVVAHVVADDADVSLIVIRALLEVLDQVKATHLEAMFSIFTAVVDVSDAHTSLRVAALLSPESGLLEVAEYFKHHRTLHQYTYYVLEFCLTSESPAVIAYLNNVKDQVAWVRPWIWSFLRSDVPVGDLSVGRREEDDSDAHTVLELTEQLFGEVDDQDHEDEDANQENDDDNQAQPLPGALSVGKLIDSSEDVQHRINPAEVES</sequence>
<dbReference type="SUPFAM" id="SSF54001">
    <property type="entry name" value="Cysteine proteinases"/>
    <property type="match status" value="1"/>
</dbReference>
<dbReference type="GO" id="GO:0006508">
    <property type="term" value="P:proteolysis"/>
    <property type="evidence" value="ECO:0007669"/>
    <property type="project" value="UniProtKB-KW"/>
</dbReference>
<dbReference type="InterPro" id="IPR018200">
    <property type="entry name" value="USP_CS"/>
</dbReference>
<dbReference type="PANTHER" id="PTHR24006">
    <property type="entry name" value="UBIQUITIN CARBOXYL-TERMINAL HYDROLASE"/>
    <property type="match status" value="1"/>
</dbReference>
<feature type="compositionally biased region" description="Acidic residues" evidence="8">
    <location>
        <begin position="2130"/>
        <end position="2147"/>
    </location>
</feature>
<evidence type="ECO:0000256" key="6">
    <source>
        <dbReference type="ARBA" id="ARBA00022801"/>
    </source>
</evidence>
<dbReference type="GO" id="GO:0004843">
    <property type="term" value="F:cysteine-type deubiquitinase activity"/>
    <property type="evidence" value="ECO:0007669"/>
    <property type="project" value="UniProtKB-EC"/>
</dbReference>
<dbReference type="VEuPathDB" id="FungiDB:H310_06726"/>
<dbReference type="EMBL" id="KI913963">
    <property type="protein sequence ID" value="ETW01111.1"/>
    <property type="molecule type" value="Genomic_DNA"/>
</dbReference>
<evidence type="ECO:0000313" key="10">
    <source>
        <dbReference type="EMBL" id="ETW01111.1"/>
    </source>
</evidence>
<dbReference type="PROSITE" id="PS50235">
    <property type="entry name" value="USP_3"/>
    <property type="match status" value="1"/>
</dbReference>
<dbReference type="PANTHER" id="PTHR24006:SF758">
    <property type="entry name" value="UBIQUITIN CARBOXYL-TERMINAL HYDROLASE 36"/>
    <property type="match status" value="1"/>
</dbReference>
<evidence type="ECO:0000256" key="1">
    <source>
        <dbReference type="ARBA" id="ARBA00000707"/>
    </source>
</evidence>
<protein>
    <recommendedName>
        <fullName evidence="3">ubiquitinyl hydrolase 1</fullName>
        <ecNumber evidence="3">3.4.19.12</ecNumber>
    </recommendedName>
</protein>
<evidence type="ECO:0000256" key="5">
    <source>
        <dbReference type="ARBA" id="ARBA00022786"/>
    </source>
</evidence>
<dbReference type="InterPro" id="IPR028889">
    <property type="entry name" value="USP"/>
</dbReference>
<evidence type="ECO:0000256" key="3">
    <source>
        <dbReference type="ARBA" id="ARBA00012759"/>
    </source>
</evidence>
<feature type="region of interest" description="Disordered" evidence="8">
    <location>
        <begin position="2130"/>
        <end position="2156"/>
    </location>
</feature>
<evidence type="ECO:0000256" key="7">
    <source>
        <dbReference type="ARBA" id="ARBA00022807"/>
    </source>
</evidence>
<dbReference type="InterPro" id="IPR001394">
    <property type="entry name" value="Peptidase_C19_UCH"/>
</dbReference>
<comment type="catalytic activity">
    <reaction evidence="1">
        <text>Thiol-dependent hydrolysis of ester, thioester, amide, peptide and isopeptide bonds formed by the C-terminal Gly of ubiquitin (a 76-residue protein attached to proteins as an intracellular targeting signal).</text>
        <dbReference type="EC" id="3.4.19.12"/>
    </reaction>
</comment>
<dbReference type="GO" id="GO:0005634">
    <property type="term" value="C:nucleus"/>
    <property type="evidence" value="ECO:0007669"/>
    <property type="project" value="TreeGrafter"/>
</dbReference>
<evidence type="ECO:0000256" key="4">
    <source>
        <dbReference type="ARBA" id="ARBA00022670"/>
    </source>
</evidence>
<keyword evidence="5" id="KW-0833">Ubl conjugation pathway</keyword>
<dbReference type="GeneID" id="20083776"/>
<dbReference type="EC" id="3.4.19.12" evidence="3"/>
<dbReference type="RefSeq" id="XP_008870109.1">
    <property type="nucleotide sequence ID" value="XM_008871887.1"/>
</dbReference>
<keyword evidence="4" id="KW-0645">Protease</keyword>
<dbReference type="Gene3D" id="3.90.70.10">
    <property type="entry name" value="Cysteine proteinases"/>
    <property type="match status" value="1"/>
</dbReference>
<dbReference type="Pfam" id="PF25010">
    <property type="entry name" value="ARM_UBP24_USP9X-Y"/>
    <property type="match status" value="1"/>
</dbReference>
<reference evidence="10" key="1">
    <citation type="submission" date="2013-12" db="EMBL/GenBank/DDBJ databases">
        <title>The Genome Sequence of Aphanomyces invadans NJM9701.</title>
        <authorList>
            <consortium name="The Broad Institute Genomics Platform"/>
            <person name="Russ C."/>
            <person name="Tyler B."/>
            <person name="van West P."/>
            <person name="Dieguez-Uribeondo J."/>
            <person name="Young S.K."/>
            <person name="Zeng Q."/>
            <person name="Gargeya S."/>
            <person name="Fitzgerald M."/>
            <person name="Abouelleil A."/>
            <person name="Alvarado L."/>
            <person name="Chapman S.B."/>
            <person name="Gainer-Dewar J."/>
            <person name="Goldberg J."/>
            <person name="Griggs A."/>
            <person name="Gujja S."/>
            <person name="Hansen M."/>
            <person name="Howarth C."/>
            <person name="Imamovic A."/>
            <person name="Ireland A."/>
            <person name="Larimer J."/>
            <person name="McCowan C."/>
            <person name="Murphy C."/>
            <person name="Pearson M."/>
            <person name="Poon T.W."/>
            <person name="Priest M."/>
            <person name="Roberts A."/>
            <person name="Saif S."/>
            <person name="Shea T."/>
            <person name="Sykes S."/>
            <person name="Wortman J."/>
            <person name="Nusbaum C."/>
            <person name="Birren B."/>
        </authorList>
    </citation>
    <scope>NUCLEOTIDE SEQUENCE [LARGE SCALE GENOMIC DNA]</scope>
    <source>
        <strain evidence="10">NJM9701</strain>
    </source>
</reference>
<dbReference type="InterPro" id="IPR038765">
    <property type="entry name" value="Papain-like_cys_pep_sf"/>
</dbReference>
<dbReference type="STRING" id="157072.A0A024U3V4"/>
<dbReference type="OrthoDB" id="289038at2759"/>
<dbReference type="InterPro" id="IPR056850">
    <property type="entry name" value="ARM_UBP34_24_USP9X_Y"/>
</dbReference>
<keyword evidence="6" id="KW-0378">Hydrolase</keyword>
<evidence type="ECO:0000256" key="8">
    <source>
        <dbReference type="SAM" id="MobiDB-lite"/>
    </source>
</evidence>
<evidence type="ECO:0000259" key="9">
    <source>
        <dbReference type="PROSITE" id="PS50235"/>
    </source>
</evidence>